<dbReference type="PANTHER" id="PTHR37708">
    <property type="entry name" value="HOMEOBOX HOX-B3-LIKE PROTEIN"/>
    <property type="match status" value="1"/>
</dbReference>
<feature type="compositionally biased region" description="Polar residues" evidence="1">
    <location>
        <begin position="76"/>
        <end position="127"/>
    </location>
</feature>
<dbReference type="Proteomes" id="UP001318860">
    <property type="component" value="Unassembled WGS sequence"/>
</dbReference>
<evidence type="ECO:0000256" key="1">
    <source>
        <dbReference type="SAM" id="MobiDB-lite"/>
    </source>
</evidence>
<dbReference type="PANTHER" id="PTHR37708:SF2">
    <property type="entry name" value="HOMEOBOX HOX-B3-LIKE PROTEIN"/>
    <property type="match status" value="1"/>
</dbReference>
<evidence type="ECO:0000313" key="3">
    <source>
        <dbReference type="Proteomes" id="UP001318860"/>
    </source>
</evidence>
<accession>A0ABR0V168</accession>
<feature type="region of interest" description="Disordered" evidence="1">
    <location>
        <begin position="73"/>
        <end position="180"/>
    </location>
</feature>
<organism evidence="2 3">
    <name type="scientific">Rehmannia glutinosa</name>
    <name type="common">Chinese foxglove</name>
    <dbReference type="NCBI Taxonomy" id="99300"/>
    <lineage>
        <taxon>Eukaryota</taxon>
        <taxon>Viridiplantae</taxon>
        <taxon>Streptophyta</taxon>
        <taxon>Embryophyta</taxon>
        <taxon>Tracheophyta</taxon>
        <taxon>Spermatophyta</taxon>
        <taxon>Magnoliopsida</taxon>
        <taxon>eudicotyledons</taxon>
        <taxon>Gunneridae</taxon>
        <taxon>Pentapetalae</taxon>
        <taxon>asterids</taxon>
        <taxon>lamiids</taxon>
        <taxon>Lamiales</taxon>
        <taxon>Orobanchaceae</taxon>
        <taxon>Rehmannieae</taxon>
        <taxon>Rehmannia</taxon>
    </lineage>
</organism>
<sequence length="228" mass="25045">MSMAETSASLLLQNHNLQSLHAALDPKSLILSQFSDSQNPQFLQLTTDSFVMERGPRFKEYSDLREKKLRMKNHTEQQTLENEADENVQNRSVLTPQKKQVKFSSNLTTPPRRSSRVPSVLTQSVPDFSSALRKENRKPAAMPPVAERSMTPPAKSGRVYGKAVGGGSKSANPAEKRSGGGLMARKSYANMGELKGLFAAAGKEINGENRGWKNGRGVGKTVLGNRQF</sequence>
<comment type="caution">
    <text evidence="2">The sequence shown here is derived from an EMBL/GenBank/DDBJ whole genome shotgun (WGS) entry which is preliminary data.</text>
</comment>
<feature type="region of interest" description="Disordered" evidence="1">
    <location>
        <begin position="207"/>
        <end position="228"/>
    </location>
</feature>
<reference evidence="2 3" key="1">
    <citation type="journal article" date="2021" name="Comput. Struct. Biotechnol. J.">
        <title>De novo genome assembly of the potent medicinal plant Rehmannia glutinosa using nanopore technology.</title>
        <authorList>
            <person name="Ma L."/>
            <person name="Dong C."/>
            <person name="Song C."/>
            <person name="Wang X."/>
            <person name="Zheng X."/>
            <person name="Niu Y."/>
            <person name="Chen S."/>
            <person name="Feng W."/>
        </authorList>
    </citation>
    <scope>NUCLEOTIDE SEQUENCE [LARGE SCALE GENOMIC DNA]</scope>
    <source>
        <strain evidence="2">DH-2019</strain>
    </source>
</reference>
<protein>
    <submittedName>
        <fullName evidence="2">Uncharacterized protein</fullName>
    </submittedName>
</protein>
<proteinExistence type="predicted"/>
<dbReference type="EMBL" id="JABTTQ020001729">
    <property type="protein sequence ID" value="KAK6128494.1"/>
    <property type="molecule type" value="Genomic_DNA"/>
</dbReference>
<keyword evidence="3" id="KW-1185">Reference proteome</keyword>
<evidence type="ECO:0000313" key="2">
    <source>
        <dbReference type="EMBL" id="KAK6128494.1"/>
    </source>
</evidence>
<name>A0ABR0V168_REHGL</name>
<gene>
    <name evidence="2" type="ORF">DH2020_037778</name>
</gene>